<comment type="caution">
    <text evidence="1">The sequence shown here is derived from an EMBL/GenBank/DDBJ whole genome shotgun (WGS) entry which is preliminary data.</text>
</comment>
<organism evidence="1 2">
    <name type="scientific">Dyadobacter linearis</name>
    <dbReference type="NCBI Taxonomy" id="2823330"/>
    <lineage>
        <taxon>Bacteria</taxon>
        <taxon>Pseudomonadati</taxon>
        <taxon>Bacteroidota</taxon>
        <taxon>Cytophagia</taxon>
        <taxon>Cytophagales</taxon>
        <taxon>Spirosomataceae</taxon>
        <taxon>Dyadobacter</taxon>
    </lineage>
</organism>
<dbReference type="EMBL" id="CAJRAU010000001">
    <property type="protein sequence ID" value="CAG5067289.1"/>
    <property type="molecule type" value="Genomic_DNA"/>
</dbReference>
<reference evidence="1 2" key="1">
    <citation type="submission" date="2021-04" db="EMBL/GenBank/DDBJ databases">
        <authorList>
            <person name="Rodrigo-Torres L."/>
            <person name="Arahal R. D."/>
            <person name="Lucena T."/>
        </authorList>
    </citation>
    <scope>NUCLEOTIDE SEQUENCE [LARGE SCALE GENOMIC DNA]</scope>
    <source>
        <strain evidence="1 2">CECT 9623</strain>
    </source>
</reference>
<accession>A0ABM8UII3</accession>
<sequence length="97" mass="11126">MTIGLLKHLEPYQQKNQPKYLSMRTLSISISDNEYSKFGLKEESLSFADFLELVSKELTRQNLNKSVALAEKYGISAMSMEEITDEVKAVRNAKNRH</sequence>
<protein>
    <recommendedName>
        <fullName evidence="3">CopG family transcriptional regulator</fullName>
    </recommendedName>
</protein>
<evidence type="ECO:0000313" key="1">
    <source>
        <dbReference type="EMBL" id="CAG5067289.1"/>
    </source>
</evidence>
<proteinExistence type="predicted"/>
<name>A0ABM8UII3_9BACT</name>
<dbReference type="Proteomes" id="UP000679725">
    <property type="component" value="Unassembled WGS sequence"/>
</dbReference>
<evidence type="ECO:0008006" key="3">
    <source>
        <dbReference type="Google" id="ProtNLM"/>
    </source>
</evidence>
<evidence type="ECO:0000313" key="2">
    <source>
        <dbReference type="Proteomes" id="UP000679725"/>
    </source>
</evidence>
<gene>
    <name evidence="1" type="ORF">DYBT9623_00009</name>
</gene>
<keyword evidence="2" id="KW-1185">Reference proteome</keyword>